<feature type="repeat" description="TPR" evidence="3">
    <location>
        <begin position="1071"/>
        <end position="1104"/>
    </location>
</feature>
<comment type="caution">
    <text evidence="4">The sequence shown here is derived from an EMBL/GenBank/DDBJ whole genome shotgun (WGS) entry which is preliminary data.</text>
</comment>
<evidence type="ECO:0000313" key="4">
    <source>
        <dbReference type="EMBL" id="KDN82544.1"/>
    </source>
</evidence>
<gene>
    <name evidence="4" type="ORF">KCH_57220</name>
</gene>
<evidence type="ECO:0000256" key="3">
    <source>
        <dbReference type="PROSITE-ProRule" id="PRU00339"/>
    </source>
</evidence>
<evidence type="ECO:0000256" key="1">
    <source>
        <dbReference type="ARBA" id="ARBA00022737"/>
    </source>
</evidence>
<dbReference type="Pfam" id="PF13432">
    <property type="entry name" value="TPR_16"/>
    <property type="match status" value="7"/>
</dbReference>
<dbReference type="InterPro" id="IPR050498">
    <property type="entry name" value="Ycf3"/>
</dbReference>
<reference evidence="4 5" key="1">
    <citation type="submission" date="2014-05" db="EMBL/GenBank/DDBJ databases">
        <title>Draft Genome Sequence of Kitasatospora cheerisanensis KCTC 2395.</title>
        <authorList>
            <person name="Nam D.H."/>
        </authorList>
    </citation>
    <scope>NUCLEOTIDE SEQUENCE [LARGE SCALE GENOMIC DNA]</scope>
    <source>
        <strain evidence="4 5">KCTC 2395</strain>
    </source>
</reference>
<dbReference type="PATRIC" id="fig|1348663.4.peg.5540"/>
<dbReference type="InterPro" id="IPR027417">
    <property type="entry name" value="P-loop_NTPase"/>
</dbReference>
<accession>A0A066YRC3</accession>
<proteinExistence type="predicted"/>
<dbReference type="InterPro" id="IPR011990">
    <property type="entry name" value="TPR-like_helical_dom_sf"/>
</dbReference>
<feature type="repeat" description="TPR" evidence="3">
    <location>
        <begin position="629"/>
        <end position="662"/>
    </location>
</feature>
<dbReference type="Proteomes" id="UP000027178">
    <property type="component" value="Unassembled WGS sequence"/>
</dbReference>
<dbReference type="PANTHER" id="PTHR44858:SF1">
    <property type="entry name" value="UDP-N-ACETYLGLUCOSAMINE--PEPTIDE N-ACETYLGLUCOSAMINYLTRANSFERASE SPINDLY-RELATED"/>
    <property type="match status" value="1"/>
</dbReference>
<feature type="repeat" description="TPR" evidence="3">
    <location>
        <begin position="867"/>
        <end position="900"/>
    </location>
</feature>
<name>A0A066YRC3_9ACTN</name>
<feature type="repeat" description="TPR" evidence="3">
    <location>
        <begin position="1037"/>
        <end position="1070"/>
    </location>
</feature>
<dbReference type="HOGENOM" id="CLU_006862_0_0_11"/>
<dbReference type="SUPFAM" id="SSF48452">
    <property type="entry name" value="TPR-like"/>
    <property type="match status" value="3"/>
</dbReference>
<dbReference type="SMART" id="SM00028">
    <property type="entry name" value="TPR"/>
    <property type="match status" value="18"/>
</dbReference>
<dbReference type="GO" id="GO:0046813">
    <property type="term" value="P:receptor-mediated virion attachment to host cell"/>
    <property type="evidence" value="ECO:0007669"/>
    <property type="project" value="TreeGrafter"/>
</dbReference>
<sequence length="1275" mass="136621">MSRAEALRRRVDSQFVGRRAQLALFAENLGRNPDPEAGPDPADFLFHVRGVGGIGKSTLIAQWQETARRAGGRTARIDDTDVQGIDTALAALAAQLASPTAPFKDFERALEQYRRDRTAPAEHTDLPSLPARVVAHAALGAANTLAPGSAAFTTPETVAQGTDRLIAAVRRRRPAGDTELIALSRAFVTELARLCERPPAPWVVLFLDTWEITGRHLDGWLRELIDGGYGDLPLEVIIVLAGRDELAERDWARLRPAVVDVALEAFTEQEARDLLAGRGVLAPDAVDAIVRMSLGLPLLLALLAGTDPHSAGDVAEAGTDAVDKAVQRFLQWIPEPSLRDTVLAAALPPRLDRDLYCHAVDDPAAGGWEWLLDQPFVTGRGDAHQYHAVVRASLLRRHRVRSPHAWQDGHTRLARHHAAARAALERSLPLSLLRSDARLRRHLLDETYHLLCTDPAAQLPAALDRLADAAGRSPDSLTAWADTLDLAARDTADPELLGWAALLRTAVTAPEPDVPVLDALAAPGRPARLRARALAWQGRRLIDRDDDTAALALLDRALLLAPDLLPALLHRGRVHSYLHRHDLAVTDLDAALDRTPFAAEVRAARDRPHLLAAAVAERAAAVPPDPDHADAFLFRGMALRVARRPDEALPAVDAALALEPDNVRALCERGAIHLVAGRFDLAVADFTATLAADPGNVNALAWRGQIHRRAGRFDQAVADLDAAHALDPADAWTLCERGITHRLAGRPDHALADLDAALAHKPGYPWALCERGEVHRAAGRFDLAVSDFTAALAAVPDYATALAWRGCTHHEAGRPEQALADLDAALALEPGDAWTLSIRGLVHRMSGRPDRALADFTAALAADPGYAWALCERGEVHRAAGRFDLAVADFTAALAALPDYANALARRGRTHHEAGQPEQALADLDAALALEPEDPWTRHQRAETHQLAGRHTEAVADYTAALALDPAFAAAHLGRGTAHAAAGRPEQALADFDAALALNPDDGWALVRRALLHREAGRTDLELADLDRAVAADPAHSWALHCRGELHRLAGRPDRAVADFTAALAVDPDNAGAHLGRGTAHHQADRPEQALADLDAALALEPGHVFARYFRAELHRRAGRLDDAHADLTAVLALDPSQLDARCDLVSVLRRQGLRQPAREALAEAARQDPAHAAVLLEAAMLESLDPASDGPAAAWDAALAAARHSDGEERAATAVLRAVALPDVELPAAVAEFLALPDPYRIVGTLRGYLRELAAGPAAGRAATALDLLEGPVS</sequence>
<keyword evidence="2 3" id="KW-0802">TPR repeat</keyword>
<feature type="repeat" description="TPR" evidence="3">
    <location>
        <begin position="969"/>
        <end position="1002"/>
    </location>
</feature>
<dbReference type="EMBL" id="JNBY01000107">
    <property type="protein sequence ID" value="KDN82544.1"/>
    <property type="molecule type" value="Genomic_DNA"/>
</dbReference>
<organism evidence="4 5">
    <name type="scientific">Kitasatospora cheerisanensis KCTC 2395</name>
    <dbReference type="NCBI Taxonomy" id="1348663"/>
    <lineage>
        <taxon>Bacteria</taxon>
        <taxon>Bacillati</taxon>
        <taxon>Actinomycetota</taxon>
        <taxon>Actinomycetes</taxon>
        <taxon>Kitasatosporales</taxon>
        <taxon>Streptomycetaceae</taxon>
        <taxon>Kitasatospora</taxon>
    </lineage>
</organism>
<dbReference type="InterPro" id="IPR019734">
    <property type="entry name" value="TPR_rpt"/>
</dbReference>
<feature type="repeat" description="TPR" evidence="3">
    <location>
        <begin position="901"/>
        <end position="934"/>
    </location>
</feature>
<dbReference type="SUPFAM" id="SSF52540">
    <property type="entry name" value="P-loop containing nucleoside triphosphate hydrolases"/>
    <property type="match status" value="1"/>
</dbReference>
<dbReference type="PANTHER" id="PTHR44858">
    <property type="entry name" value="TETRATRICOPEPTIDE REPEAT PROTEIN 6"/>
    <property type="match status" value="1"/>
</dbReference>
<keyword evidence="5" id="KW-1185">Reference proteome</keyword>
<feature type="repeat" description="TPR" evidence="3">
    <location>
        <begin position="765"/>
        <end position="798"/>
    </location>
</feature>
<dbReference type="eggNOG" id="COG0457">
    <property type="taxonomic scope" value="Bacteria"/>
</dbReference>
<dbReference type="PROSITE" id="PS50005">
    <property type="entry name" value="TPR"/>
    <property type="match status" value="9"/>
</dbReference>
<feature type="repeat" description="TPR" evidence="3">
    <location>
        <begin position="697"/>
        <end position="730"/>
    </location>
</feature>
<keyword evidence="1" id="KW-0677">Repeat</keyword>
<protein>
    <submittedName>
        <fullName evidence="4">Uncharacterized protein</fullName>
    </submittedName>
</protein>
<dbReference type="AlphaFoldDB" id="A0A066YRC3"/>
<dbReference type="Gene3D" id="1.25.40.10">
    <property type="entry name" value="Tetratricopeptide repeat domain"/>
    <property type="match status" value="7"/>
</dbReference>
<dbReference type="RefSeq" id="WP_051653488.1">
    <property type="nucleotide sequence ID" value="NZ_KK853997.1"/>
</dbReference>
<evidence type="ECO:0000313" key="5">
    <source>
        <dbReference type="Proteomes" id="UP000027178"/>
    </source>
</evidence>
<dbReference type="OrthoDB" id="9814944at2"/>
<evidence type="ECO:0000256" key="2">
    <source>
        <dbReference type="ARBA" id="ARBA00022803"/>
    </source>
</evidence>
<feature type="repeat" description="TPR" evidence="3">
    <location>
        <begin position="663"/>
        <end position="696"/>
    </location>
</feature>
<dbReference type="GO" id="GO:0009279">
    <property type="term" value="C:cell outer membrane"/>
    <property type="evidence" value="ECO:0007669"/>
    <property type="project" value="TreeGrafter"/>
</dbReference>